<dbReference type="EMBL" id="CP002347">
    <property type="protein sequence ID" value="ADR18361.1"/>
    <property type="molecule type" value="Genomic_DNA"/>
</dbReference>
<dbReference type="RefSeq" id="WP_013450576.1">
    <property type="nucleotide sequence ID" value="NC_014758.1"/>
</dbReference>
<dbReference type="STRING" id="768670.Calni_0448"/>
<accession>E4TEV5</accession>
<reference key="1">
    <citation type="submission" date="2010-11" db="EMBL/GenBank/DDBJ databases">
        <title>The complete genome of chromosome of Calditerrivibrio nitroreducens DSM 19672.</title>
        <authorList>
            <consortium name="US DOE Joint Genome Institute (JGI-PGF)"/>
            <person name="Lucas S."/>
            <person name="Copeland A."/>
            <person name="Lapidus A."/>
            <person name="Bruce D."/>
            <person name="Goodwin L."/>
            <person name="Pitluck S."/>
            <person name="Kyrpides N."/>
            <person name="Mavromatis K."/>
            <person name="Ivanova N."/>
            <person name="Mikhailova N."/>
            <person name="Zeytun A."/>
            <person name="Brettin T."/>
            <person name="Detter J.C."/>
            <person name="Tapia R."/>
            <person name="Han C."/>
            <person name="Land M."/>
            <person name="Hauser L."/>
            <person name="Markowitz V."/>
            <person name="Cheng J.-F."/>
            <person name="Hugenholtz P."/>
            <person name="Woyke T."/>
            <person name="Wu D."/>
            <person name="Spring S."/>
            <person name="Schroeder M."/>
            <person name="Brambilla E."/>
            <person name="Klenk H.-P."/>
            <person name="Eisen J.A."/>
        </authorList>
    </citation>
    <scope>NUCLEOTIDE SEQUENCE [LARGE SCALE GENOMIC DNA]</scope>
    <source>
        <strain>DSM 19672</strain>
    </source>
</reference>
<dbReference type="InterPro" id="IPR017585">
    <property type="entry name" value="SAF_FlgA"/>
</dbReference>
<gene>
    <name evidence="2" type="ordered locus">Calni_0448</name>
</gene>
<evidence type="ECO:0000259" key="1">
    <source>
        <dbReference type="Pfam" id="PF13144"/>
    </source>
</evidence>
<keyword evidence="2" id="KW-0282">Flagellum</keyword>
<dbReference type="InterPro" id="IPR039246">
    <property type="entry name" value="Flagellar_FlgA"/>
</dbReference>
<organism evidence="2 3">
    <name type="scientific">Calditerrivibrio nitroreducens (strain DSM 19672 / NBRC 101217 / Yu37-1)</name>
    <dbReference type="NCBI Taxonomy" id="768670"/>
    <lineage>
        <taxon>Bacteria</taxon>
        <taxon>Pseudomonadati</taxon>
        <taxon>Deferribacterota</taxon>
        <taxon>Deferribacteres</taxon>
        <taxon>Deferribacterales</taxon>
        <taxon>Calditerrivibrionaceae</taxon>
    </lineage>
</organism>
<keyword evidence="3" id="KW-1185">Reference proteome</keyword>
<dbReference type="eggNOG" id="COG1261">
    <property type="taxonomic scope" value="Bacteria"/>
</dbReference>
<sequence precursor="true">MIRIITILFLLGCGVAYGQIYYEIDKECFNLRDINVSYPDKNILCNLNFGEERKISTQVIKNYLSKENWDKLPSTSSFVVVKRKGVLVKEDDLKNLFMGYLGKKFPDLTFEIVKVSTGVGITASAIEDISISFPDKPFGTVYVDLSNGIKNYKVYAYIKAFSRGYISDSKIEKGESVLGKIKEVQVEVTNLKDDLFLNNFDAIAIQPIPKNRVITLKMVRQMPEKMKGEKVKVIYNNGTIVLEFEAVLMDDAYKGGRVSVKNLSSDKVLTGIYREGIVYLE</sequence>
<dbReference type="Proteomes" id="UP000007039">
    <property type="component" value="Chromosome"/>
</dbReference>
<keyword evidence="2" id="KW-0969">Cilium</keyword>
<dbReference type="HOGENOM" id="CLU_084712_0_0_0"/>
<evidence type="ECO:0000313" key="2">
    <source>
        <dbReference type="EMBL" id="ADR18361.1"/>
    </source>
</evidence>
<name>E4TEV5_CALNY</name>
<dbReference type="PANTHER" id="PTHR36307:SF1">
    <property type="entry name" value="FLAGELLA BASAL BODY P-RING FORMATION PROTEIN FLGA"/>
    <property type="match status" value="1"/>
</dbReference>
<dbReference type="Gene3D" id="2.30.30.760">
    <property type="match status" value="1"/>
</dbReference>
<evidence type="ECO:0000313" key="3">
    <source>
        <dbReference type="Proteomes" id="UP000007039"/>
    </source>
</evidence>
<dbReference type="PANTHER" id="PTHR36307">
    <property type="entry name" value="FLAGELLA BASAL BODY P-RING FORMATION PROTEIN FLGA"/>
    <property type="match status" value="1"/>
</dbReference>
<feature type="domain" description="Flagella basal body P-ring formation protein FlgA SAF" evidence="1">
    <location>
        <begin position="167"/>
        <end position="272"/>
    </location>
</feature>
<dbReference type="KEGG" id="cni:Calni_0448"/>
<protein>
    <submittedName>
        <fullName evidence="2">Flagella basal body P-ring formation protein FlgA</fullName>
    </submittedName>
</protein>
<dbReference type="OrthoDB" id="9787359at2"/>
<proteinExistence type="predicted"/>
<dbReference type="GO" id="GO:0044780">
    <property type="term" value="P:bacterial-type flagellum assembly"/>
    <property type="evidence" value="ECO:0007669"/>
    <property type="project" value="InterPro"/>
</dbReference>
<dbReference type="Pfam" id="PF13144">
    <property type="entry name" value="ChapFlgA"/>
    <property type="match status" value="1"/>
</dbReference>
<dbReference type="AlphaFoldDB" id="E4TEV5"/>
<reference evidence="2 3" key="2">
    <citation type="journal article" date="2011" name="Stand. Genomic Sci.">
        <title>Complete genome sequence of Calditerrivibrio nitroreducens type strain (Yu37-1).</title>
        <authorList>
            <person name="Pitluck S."/>
            <person name="Sikorski J."/>
            <person name="Zeytun A."/>
            <person name="Lapidus A."/>
            <person name="Nolan M."/>
            <person name="Lucas S."/>
            <person name="Hammon N."/>
            <person name="Deshpande S."/>
            <person name="Cheng J.F."/>
            <person name="Tapia R."/>
            <person name="Han C."/>
            <person name="Goodwin L."/>
            <person name="Liolios K."/>
            <person name="Pagani I."/>
            <person name="Ivanova N."/>
            <person name="Mavromatis K."/>
            <person name="Pati A."/>
            <person name="Chen A."/>
            <person name="Palaniappan K."/>
            <person name="Hauser L."/>
            <person name="Chang Y.J."/>
            <person name="Jeffries C.D."/>
            <person name="Detter J.C."/>
            <person name="Brambilla E."/>
            <person name="Djao O.D."/>
            <person name="Rohde M."/>
            <person name="Spring S."/>
            <person name="Goker M."/>
            <person name="Woyke T."/>
            <person name="Bristow J."/>
            <person name="Eisen J.A."/>
            <person name="Markowitz V."/>
            <person name="Hugenholtz P."/>
            <person name="Kyrpides N.C."/>
            <person name="Klenk H.P."/>
            <person name="Land M."/>
        </authorList>
    </citation>
    <scope>NUCLEOTIDE SEQUENCE [LARGE SCALE GENOMIC DNA]</scope>
    <source>
        <strain evidence="3">DSM 19672 / NBRC 101217 / Yu37-1</strain>
    </source>
</reference>
<keyword evidence="2" id="KW-0966">Cell projection</keyword>